<name>A0A364RIJ4_9BACT</name>
<evidence type="ECO:0000313" key="2">
    <source>
        <dbReference type="EMBL" id="RAU84058.1"/>
    </source>
</evidence>
<keyword evidence="3" id="KW-1185">Reference proteome</keyword>
<protein>
    <submittedName>
        <fullName evidence="2">Uncharacterized protein</fullName>
    </submittedName>
</protein>
<comment type="caution">
    <text evidence="2">The sequence shown here is derived from an EMBL/GenBank/DDBJ whole genome shotgun (WGS) entry which is preliminary data.</text>
</comment>
<evidence type="ECO:0000256" key="1">
    <source>
        <dbReference type="SAM" id="Phobius"/>
    </source>
</evidence>
<gene>
    <name evidence="2" type="ORF">DP923_03120</name>
</gene>
<evidence type="ECO:0000313" key="3">
    <source>
        <dbReference type="Proteomes" id="UP000251692"/>
    </source>
</evidence>
<accession>A0A364RIJ4</accession>
<keyword evidence="1" id="KW-0472">Membrane</keyword>
<keyword evidence="1" id="KW-0812">Transmembrane</keyword>
<feature type="transmembrane region" description="Helical" evidence="1">
    <location>
        <begin position="14"/>
        <end position="31"/>
    </location>
</feature>
<dbReference type="Proteomes" id="UP000251692">
    <property type="component" value="Unassembled WGS sequence"/>
</dbReference>
<dbReference type="OrthoDB" id="9915998at2"/>
<dbReference type="RefSeq" id="WP_112304244.1">
    <property type="nucleotide sequence ID" value="NZ_QMDV01000001.1"/>
</dbReference>
<dbReference type="AlphaFoldDB" id="A0A364RIJ4"/>
<reference evidence="2 3" key="1">
    <citation type="submission" date="2018-06" db="EMBL/GenBank/DDBJ databases">
        <authorList>
            <person name="Liu Z.-W."/>
        </authorList>
    </citation>
    <scope>NUCLEOTIDE SEQUENCE [LARGE SCALE GENOMIC DNA]</scope>
    <source>
        <strain evidence="2 3">2b14</strain>
    </source>
</reference>
<keyword evidence="1" id="KW-1133">Transmembrane helix</keyword>
<organism evidence="2 3">
    <name type="scientific">Pontibacter arcticus</name>
    <dbReference type="NCBI Taxonomy" id="2080288"/>
    <lineage>
        <taxon>Bacteria</taxon>
        <taxon>Pseudomonadati</taxon>
        <taxon>Bacteroidota</taxon>
        <taxon>Cytophagia</taxon>
        <taxon>Cytophagales</taxon>
        <taxon>Hymenobacteraceae</taxon>
        <taxon>Pontibacter</taxon>
    </lineage>
</organism>
<proteinExistence type="predicted"/>
<reference evidence="2 3" key="2">
    <citation type="submission" date="2018-07" db="EMBL/GenBank/DDBJ databases">
        <title>Pontibacter sp. 2b14 genomic sequence and assembly.</title>
        <authorList>
            <person name="Du Z.-J."/>
        </authorList>
    </citation>
    <scope>NUCLEOTIDE SEQUENCE [LARGE SCALE GENOMIC DNA]</scope>
    <source>
        <strain evidence="2 3">2b14</strain>
    </source>
</reference>
<sequence>MEADPKLIEAIANILWPIIVMVIAIMLFPLIRKIILNASEIKFKVGDYEFTATKQTIEVLIKPVLNELDDAVSILNDRQKELFLEIYNNIYVHEEEVILSQSFERDSEYHKDLRVLRNVNFVRPYLGGKWNIGKRIEVKNFGVLAGRLKAKELKSRNNNAQHSA</sequence>
<dbReference type="EMBL" id="QMDV01000001">
    <property type="protein sequence ID" value="RAU84058.1"/>
    <property type="molecule type" value="Genomic_DNA"/>
</dbReference>